<keyword evidence="1" id="KW-0812">Transmembrane</keyword>
<evidence type="ECO:0000313" key="3">
    <source>
        <dbReference type="Proteomes" id="UP000023152"/>
    </source>
</evidence>
<comment type="caution">
    <text evidence="2">The sequence shown here is derived from an EMBL/GenBank/DDBJ whole genome shotgun (WGS) entry which is preliminary data.</text>
</comment>
<keyword evidence="3" id="KW-1185">Reference proteome</keyword>
<evidence type="ECO:0000256" key="1">
    <source>
        <dbReference type="SAM" id="Phobius"/>
    </source>
</evidence>
<dbReference type="EMBL" id="ASPP01016583">
    <property type="protein sequence ID" value="ETO17457.1"/>
    <property type="molecule type" value="Genomic_DNA"/>
</dbReference>
<protein>
    <recommendedName>
        <fullName evidence="4">Transmembrane protein</fullName>
    </recommendedName>
</protein>
<proteinExistence type="predicted"/>
<accession>X6MVJ0</accession>
<name>X6MVJ0_RETFI</name>
<evidence type="ECO:0008006" key="4">
    <source>
        <dbReference type="Google" id="ProtNLM"/>
    </source>
</evidence>
<reference evidence="2 3" key="1">
    <citation type="journal article" date="2013" name="Curr. Biol.">
        <title>The Genome of the Foraminiferan Reticulomyxa filosa.</title>
        <authorList>
            <person name="Glockner G."/>
            <person name="Hulsmann N."/>
            <person name="Schleicher M."/>
            <person name="Noegel A.A."/>
            <person name="Eichinger L."/>
            <person name="Gallinger C."/>
            <person name="Pawlowski J."/>
            <person name="Sierra R."/>
            <person name="Euteneuer U."/>
            <person name="Pillet L."/>
            <person name="Moustafa A."/>
            <person name="Platzer M."/>
            <person name="Groth M."/>
            <person name="Szafranski K."/>
            <person name="Schliwa M."/>
        </authorList>
    </citation>
    <scope>NUCLEOTIDE SEQUENCE [LARGE SCALE GENOMIC DNA]</scope>
</reference>
<sequence>MKRIKKIYGEDQSKRELELSKEFLKKSNERMDNDNPLFCVIENQFNMIFLFGDFITQSSKLDHLKLKQATQKNNEFDIRGNEEFVFTYGLANDEMVLHLCIKIRQPEMMKEFKQKAKQIGVHIVHIGQIWIQTRVLFKAQILYLIPFRLITFFQSCDIFFITAKLHQIHSNRI</sequence>
<keyword evidence="1" id="KW-0472">Membrane</keyword>
<organism evidence="2 3">
    <name type="scientific">Reticulomyxa filosa</name>
    <dbReference type="NCBI Taxonomy" id="46433"/>
    <lineage>
        <taxon>Eukaryota</taxon>
        <taxon>Sar</taxon>
        <taxon>Rhizaria</taxon>
        <taxon>Retaria</taxon>
        <taxon>Foraminifera</taxon>
        <taxon>Monothalamids</taxon>
        <taxon>Reticulomyxidae</taxon>
        <taxon>Reticulomyxa</taxon>
    </lineage>
</organism>
<evidence type="ECO:0000313" key="2">
    <source>
        <dbReference type="EMBL" id="ETO17457.1"/>
    </source>
</evidence>
<dbReference type="AlphaFoldDB" id="X6MVJ0"/>
<dbReference type="Proteomes" id="UP000023152">
    <property type="component" value="Unassembled WGS sequence"/>
</dbReference>
<gene>
    <name evidence="2" type="ORF">RFI_19868</name>
</gene>
<keyword evidence="1" id="KW-1133">Transmembrane helix</keyword>
<feature type="transmembrane region" description="Helical" evidence="1">
    <location>
        <begin position="143"/>
        <end position="163"/>
    </location>
</feature>